<organism evidence="2 3">
    <name type="scientific">Frondihabitans sucicola</name>
    <dbReference type="NCBI Taxonomy" id="1268041"/>
    <lineage>
        <taxon>Bacteria</taxon>
        <taxon>Bacillati</taxon>
        <taxon>Actinomycetota</taxon>
        <taxon>Actinomycetes</taxon>
        <taxon>Micrococcales</taxon>
        <taxon>Microbacteriaceae</taxon>
        <taxon>Frondihabitans</taxon>
    </lineage>
</organism>
<feature type="compositionally biased region" description="Low complexity" evidence="1">
    <location>
        <begin position="545"/>
        <end position="562"/>
    </location>
</feature>
<evidence type="ECO:0000256" key="1">
    <source>
        <dbReference type="SAM" id="MobiDB-lite"/>
    </source>
</evidence>
<name>A0ABM8GT73_9MICO</name>
<feature type="compositionally biased region" description="Low complexity" evidence="1">
    <location>
        <begin position="617"/>
        <end position="627"/>
    </location>
</feature>
<sequence length="668" mass="66152">MHRQRIRTTTASFLGRHLLLKFGAATVVGAVIAASAIVPAQAATGDVSEAEGSLLSGSGIVDLDTVAQLGSAYSASTAGGSMGVVANPLDLTAVNALGVNLGNGVRLLGNNGLLTLGVAGQYANSSATKSTASAGVVGSDGSIAVGSGTPGNASSLNLTPLLSRVGATAAVASAAQLDIGALASQITATRGATVSTTSSYGIASADFTVTSPAVGALNTSLQTTVNQVGSDLNNLTSNTGALNGVVTGTTGGLTSAINTLGLGVLSLNGTSLTASISGLNLSAVTAPILAQTYTSGPVTINPSTGKIVIDLNTLQALNGQPANTKLLSTAALQSIVTGAIQDILVTQLPAALNTAVVAAIGAATINATLTAKVSLLGGNVATLKVDIATTLGNLLKPTGRAPLTISATITPLFLGGLSVSSAILNPLLQPVIDNTLAPLLAGVFSPTVNGVTATLAAVTTPVNATLGALTGILNQLVSVTVNAQDSAGFQDARGTDAGSKSVHALQLSILPLLDAATVNLATSTVNATTVAPLVIATPTANQQFTVATSSSTRSVTVTGSGSPAPPSRSTSVRAAPVRRRSERTGTGPRRSPESGWAPSPRPPPRGSAGSPRRRSPGRSASWHSSPSRSRRPPRDAPSRSCPRRRPLPSPSPGPRPPGLPSRSTWGPT</sequence>
<evidence type="ECO:0000313" key="2">
    <source>
        <dbReference type="EMBL" id="BDZ51667.1"/>
    </source>
</evidence>
<proteinExistence type="predicted"/>
<reference evidence="3" key="1">
    <citation type="journal article" date="2019" name="Int. J. Syst. Evol. Microbiol.">
        <title>The Global Catalogue of Microorganisms (GCM) 10K type strain sequencing project: providing services to taxonomists for standard genome sequencing and annotation.</title>
        <authorList>
            <consortium name="The Broad Institute Genomics Platform"/>
            <consortium name="The Broad Institute Genome Sequencing Center for Infectious Disease"/>
            <person name="Wu L."/>
            <person name="Ma J."/>
        </authorList>
    </citation>
    <scope>NUCLEOTIDE SEQUENCE [LARGE SCALE GENOMIC DNA]</scope>
    <source>
        <strain evidence="3">NBRC 108728</strain>
    </source>
</reference>
<dbReference type="NCBIfam" id="NF033766">
    <property type="entry name" value="choice_anch_G"/>
    <property type="match status" value="1"/>
</dbReference>
<protein>
    <recommendedName>
        <fullName evidence="4">Choice-of-anchor G family protein</fullName>
    </recommendedName>
</protein>
<keyword evidence="3" id="KW-1185">Reference proteome</keyword>
<dbReference type="RefSeq" id="WP_286344375.1">
    <property type="nucleotide sequence ID" value="NZ_AP027732.1"/>
</dbReference>
<feature type="compositionally biased region" description="Pro residues" evidence="1">
    <location>
        <begin position="647"/>
        <end position="659"/>
    </location>
</feature>
<accession>A0ABM8GT73</accession>
<dbReference type="Proteomes" id="UP001321486">
    <property type="component" value="Chromosome"/>
</dbReference>
<evidence type="ECO:0008006" key="4">
    <source>
        <dbReference type="Google" id="ProtNLM"/>
    </source>
</evidence>
<feature type="region of interest" description="Disordered" evidence="1">
    <location>
        <begin position="545"/>
        <end position="668"/>
    </location>
</feature>
<dbReference type="EMBL" id="AP027732">
    <property type="protein sequence ID" value="BDZ51667.1"/>
    <property type="molecule type" value="Genomic_DNA"/>
</dbReference>
<evidence type="ECO:0000313" key="3">
    <source>
        <dbReference type="Proteomes" id="UP001321486"/>
    </source>
</evidence>
<gene>
    <name evidence="2" type="ORF">GCM10025867_39080</name>
</gene>
<dbReference type="InterPro" id="IPR047900">
    <property type="entry name" value="Choice_anch_G"/>
</dbReference>